<keyword evidence="2" id="KW-1185">Reference proteome</keyword>
<sequence length="421" mass="47242">MKKLYILLLIFIFSISLFANPNINKPWNYKFNPALLDFGTRNFIDIGVNANLDLANPVISMGDLFKEEIVIDLNEIYDNLDGNPLPITLDLDTGLYLKLHLWSFSYAKEYSIDGNIDVSIPNAIVEFLAEGNVEDGEFKDLEGKDGIFNVDIIAQSSNYYSFGNKNYSYGIMLSKFYPVMIMRSSIDFSQTADADKGIMKIDYAVVGNVNSSLQSLSSLLGDSEDYYGPDLNEDLMETFKSESAGFKMSIGYVNGYNRKAKWGIAINDIVLKPAQADYAYTLSSTSSITIENMNIETEEGSTMLKEDEDALVMEYPNSPEDMPMSISYFFTTHMLFDFTPHFQYYMGKGLDYGVSIDGNLWIIPFWMDISKNQNVWSLNTGFGLNIHLADVNFTIGSASDTFGGMWKFEGFTVKVNVAAGI</sequence>
<dbReference type="KEGG" id="mpz:Marpi_2019"/>
<dbReference type="RefSeq" id="WP_014297465.1">
    <property type="nucleotide sequence ID" value="NC_016751.1"/>
</dbReference>
<evidence type="ECO:0008006" key="3">
    <source>
        <dbReference type="Google" id="ProtNLM"/>
    </source>
</evidence>
<dbReference type="EMBL" id="CP003257">
    <property type="protein sequence ID" value="AEX86395.1"/>
    <property type="molecule type" value="Genomic_DNA"/>
</dbReference>
<organism evidence="1 2">
    <name type="scientific">Marinitoga piezophila (strain DSM 14283 / JCM 11233 / KA3)</name>
    <dbReference type="NCBI Taxonomy" id="443254"/>
    <lineage>
        <taxon>Bacteria</taxon>
        <taxon>Thermotogati</taxon>
        <taxon>Thermotogota</taxon>
        <taxon>Thermotogae</taxon>
        <taxon>Petrotogales</taxon>
        <taxon>Petrotogaceae</taxon>
        <taxon>Marinitoga</taxon>
    </lineage>
</organism>
<dbReference type="OrthoDB" id="44853at2"/>
<evidence type="ECO:0000313" key="2">
    <source>
        <dbReference type="Proteomes" id="UP000007161"/>
    </source>
</evidence>
<gene>
    <name evidence="1" type="ordered locus">Marpi_2019</name>
</gene>
<name>H2J725_MARPK</name>
<accession>H2J725</accession>
<dbReference type="eggNOG" id="ENOG50330PD">
    <property type="taxonomic scope" value="Bacteria"/>
</dbReference>
<protein>
    <recommendedName>
        <fullName evidence="3">DUF5723 domain-containing protein</fullName>
    </recommendedName>
</protein>
<proteinExistence type="predicted"/>
<dbReference type="HOGENOM" id="CLU_648765_0_0_0"/>
<dbReference type="AlphaFoldDB" id="H2J725"/>
<dbReference type="STRING" id="443254.Marpi_2019"/>
<reference evidence="2" key="2">
    <citation type="submission" date="2012-01" db="EMBL/GenBank/DDBJ databases">
        <title>Complete sequence of chromosome of Marinitoga piezophila KA3.</title>
        <authorList>
            <person name="Lucas S."/>
            <person name="Han J."/>
            <person name="Lapidus A."/>
            <person name="Cheng J.-F."/>
            <person name="Goodwin L."/>
            <person name="Pitluck S."/>
            <person name="Peters L."/>
            <person name="Mikhailova N."/>
            <person name="Teshima H."/>
            <person name="Detter J.C."/>
            <person name="Han C."/>
            <person name="Tapia R."/>
            <person name="Land M."/>
            <person name="Hauser L."/>
            <person name="Kyrpides N."/>
            <person name="Ivanova N."/>
            <person name="Pagani I."/>
            <person name="Jebbar M."/>
            <person name="Vannier P."/>
            <person name="Oger P."/>
            <person name="Cario A."/>
            <person name="Bartlett D."/>
            <person name="Noll K.M."/>
            <person name="Woyke T."/>
        </authorList>
    </citation>
    <scope>NUCLEOTIDE SEQUENCE [LARGE SCALE GENOMIC DNA]</scope>
    <source>
        <strain evidence="2">DSM 14283 / JCM 11233 / KA3</strain>
    </source>
</reference>
<reference evidence="1 2" key="1">
    <citation type="journal article" date="2012" name="J. Bacteriol.">
        <title>Complete Genome Sequence of the Thermophilic, Piezophilic, Heterotrophic Bacterium Marinitoga piezophila KA3.</title>
        <authorList>
            <person name="Lucas S."/>
            <person name="Han J."/>
            <person name="Lapidus A."/>
            <person name="Cheng J.F."/>
            <person name="Goodwin L.A."/>
            <person name="Pitluck S."/>
            <person name="Peters L."/>
            <person name="Mikhailova N."/>
            <person name="Teshima H."/>
            <person name="Detter J.C."/>
            <person name="Han C."/>
            <person name="Tapia R."/>
            <person name="Land M."/>
            <person name="Hauser L."/>
            <person name="Kyrpides N.C."/>
            <person name="Ivanova N."/>
            <person name="Pagani I."/>
            <person name="Vannier P."/>
            <person name="Oger P."/>
            <person name="Bartlett D.H."/>
            <person name="Noll K.M."/>
            <person name="Woyke T."/>
            <person name="Jebbar M."/>
        </authorList>
    </citation>
    <scope>NUCLEOTIDE SEQUENCE [LARGE SCALE GENOMIC DNA]</scope>
    <source>
        <strain evidence="2">DSM 14283 / JCM 11233 / KA3</strain>
    </source>
</reference>
<evidence type="ECO:0000313" key="1">
    <source>
        <dbReference type="EMBL" id="AEX86395.1"/>
    </source>
</evidence>
<dbReference type="Proteomes" id="UP000007161">
    <property type="component" value="Chromosome"/>
</dbReference>